<dbReference type="PANTHER" id="PTHR38011">
    <property type="entry name" value="DIHYDROFOLATE REDUCTASE FAMILY PROTEIN (AFU_ORTHOLOGUE AFUA_8G06820)"/>
    <property type="match status" value="1"/>
</dbReference>
<dbReference type="SUPFAM" id="SSF53597">
    <property type="entry name" value="Dihydrofolate reductase-like"/>
    <property type="match status" value="1"/>
</dbReference>
<dbReference type="InterPro" id="IPR002734">
    <property type="entry name" value="RibDG_C"/>
</dbReference>
<evidence type="ECO:0000313" key="6">
    <source>
        <dbReference type="Proteomes" id="UP000218810"/>
    </source>
</evidence>
<evidence type="ECO:0000256" key="1">
    <source>
        <dbReference type="ARBA" id="ARBA00005104"/>
    </source>
</evidence>
<protein>
    <recommendedName>
        <fullName evidence="4">Bacterial bifunctional deaminase-reductase C-terminal domain-containing protein</fullName>
    </recommendedName>
</protein>
<dbReference type="InterPro" id="IPR050765">
    <property type="entry name" value="Riboflavin_Biosynth_HTPR"/>
</dbReference>
<dbReference type="GO" id="GO:0008703">
    <property type="term" value="F:5-amino-6-(5-phosphoribosylamino)uracil reductase activity"/>
    <property type="evidence" value="ECO:0007669"/>
    <property type="project" value="InterPro"/>
</dbReference>
<dbReference type="Gene3D" id="3.40.430.10">
    <property type="entry name" value="Dihydrofolate Reductase, subunit A"/>
    <property type="match status" value="1"/>
</dbReference>
<dbReference type="Pfam" id="PF01872">
    <property type="entry name" value="RibD_C"/>
    <property type="match status" value="1"/>
</dbReference>
<organism evidence="5 6">
    <name type="scientific">Dietzia natronolimnaea</name>
    <dbReference type="NCBI Taxonomy" id="161920"/>
    <lineage>
        <taxon>Bacteria</taxon>
        <taxon>Bacillati</taxon>
        <taxon>Actinomycetota</taxon>
        <taxon>Actinomycetes</taxon>
        <taxon>Mycobacteriales</taxon>
        <taxon>Dietziaceae</taxon>
        <taxon>Dietzia</taxon>
    </lineage>
</organism>
<sequence length="250" mass="25994">MLSTRPPAIGDDPASLDAIWAALRPESPTAAPVIRAVMIASVDGTTTVDGRSGGLGTPTDRLVYDAMRARADLVLVGSGTAVAEDYGPAEVSPVWADRRTGPAPIILVLTRSLPDELIDLCADTDDRMQIAAAHETDPRLVGVARARGVTVHVLDPGPTGAAVRALATRLHAAEVDFEGGPRLLGELLAEGAVDDLVLSVAPEAIVGGDDSTLTPGHEHGYTRVPMRVVSAFSCPLGGLYTRWVVGEASR</sequence>
<evidence type="ECO:0000256" key="2">
    <source>
        <dbReference type="ARBA" id="ARBA00022857"/>
    </source>
</evidence>
<keyword evidence="6" id="KW-1185">Reference proteome</keyword>
<proteinExistence type="predicted"/>
<comment type="pathway">
    <text evidence="1">Cofactor biosynthesis; riboflavin biosynthesis.</text>
</comment>
<dbReference type="AlphaFoldDB" id="A0A2A2WVC7"/>
<comment type="caution">
    <text evidence="5">The sequence shown here is derived from an EMBL/GenBank/DDBJ whole genome shotgun (WGS) entry which is preliminary data.</text>
</comment>
<reference evidence="6" key="1">
    <citation type="submission" date="2017-09" db="EMBL/GenBank/DDBJ databases">
        <authorList>
            <person name="Zhang Y."/>
            <person name="Huang X."/>
            <person name="Liu J."/>
            <person name="Lu L."/>
            <person name="Peng K."/>
        </authorList>
    </citation>
    <scope>NUCLEOTIDE SEQUENCE [LARGE SCALE GENOMIC DNA]</scope>
    <source>
        <strain evidence="6">S-XJ-1</strain>
    </source>
</reference>
<evidence type="ECO:0000256" key="3">
    <source>
        <dbReference type="ARBA" id="ARBA00023002"/>
    </source>
</evidence>
<feature type="domain" description="Bacterial bifunctional deaminase-reductase C-terminal" evidence="4">
    <location>
        <begin position="32"/>
        <end position="217"/>
    </location>
</feature>
<gene>
    <name evidence="5" type="ORF">CEY15_00710</name>
</gene>
<dbReference type="GO" id="GO:0009231">
    <property type="term" value="P:riboflavin biosynthetic process"/>
    <property type="evidence" value="ECO:0007669"/>
    <property type="project" value="InterPro"/>
</dbReference>
<evidence type="ECO:0000313" key="5">
    <source>
        <dbReference type="EMBL" id="PAY25023.1"/>
    </source>
</evidence>
<dbReference type="InterPro" id="IPR024072">
    <property type="entry name" value="DHFR-like_dom_sf"/>
</dbReference>
<evidence type="ECO:0000259" key="4">
    <source>
        <dbReference type="Pfam" id="PF01872"/>
    </source>
</evidence>
<accession>A0A2A2WVC7</accession>
<name>A0A2A2WVC7_9ACTN</name>
<keyword evidence="2" id="KW-0521">NADP</keyword>
<dbReference type="Proteomes" id="UP000218810">
    <property type="component" value="Unassembled WGS sequence"/>
</dbReference>
<dbReference type="EMBL" id="NTGA01000001">
    <property type="protein sequence ID" value="PAY25023.1"/>
    <property type="molecule type" value="Genomic_DNA"/>
</dbReference>
<keyword evidence="3" id="KW-0560">Oxidoreductase</keyword>
<dbReference type="PANTHER" id="PTHR38011:SF7">
    <property type="entry name" value="2,5-DIAMINO-6-RIBOSYLAMINO-4(3H)-PYRIMIDINONE 5'-PHOSPHATE REDUCTASE"/>
    <property type="match status" value="1"/>
</dbReference>
<dbReference type="RefSeq" id="WP_095716853.1">
    <property type="nucleotide sequence ID" value="NZ_NTGA01000001.1"/>
</dbReference>
<dbReference type="OrthoDB" id="5243299at2"/>